<organism evidence="4 5">
    <name type="scientific">Faecalibacter macacae</name>
    <dbReference type="NCBI Taxonomy" id="1859289"/>
    <lineage>
        <taxon>Bacteria</taxon>
        <taxon>Pseudomonadati</taxon>
        <taxon>Bacteroidota</taxon>
        <taxon>Flavobacteriia</taxon>
        <taxon>Flavobacteriales</taxon>
        <taxon>Weeksellaceae</taxon>
        <taxon>Faecalibacter</taxon>
    </lineage>
</organism>
<keyword evidence="5" id="KW-1185">Reference proteome</keyword>
<name>A0A3L9MEK2_9FLAO</name>
<dbReference type="Pfam" id="PF00296">
    <property type="entry name" value="Bac_luciferase"/>
    <property type="match status" value="1"/>
</dbReference>
<evidence type="ECO:0000256" key="2">
    <source>
        <dbReference type="ARBA" id="ARBA00074555"/>
    </source>
</evidence>
<accession>A0A3L9MEK2</accession>
<evidence type="ECO:0000259" key="3">
    <source>
        <dbReference type="Pfam" id="PF00296"/>
    </source>
</evidence>
<evidence type="ECO:0000313" key="5">
    <source>
        <dbReference type="Proteomes" id="UP000275348"/>
    </source>
</evidence>
<dbReference type="Gene3D" id="3.20.20.30">
    <property type="entry name" value="Luciferase-like domain"/>
    <property type="match status" value="1"/>
</dbReference>
<feature type="domain" description="Luciferase-like" evidence="3">
    <location>
        <begin position="9"/>
        <end position="252"/>
    </location>
</feature>
<proteinExistence type="predicted"/>
<protein>
    <recommendedName>
        <fullName evidence="2">Luciferase-like monooxygenase</fullName>
    </recommendedName>
</protein>
<dbReference type="OrthoDB" id="9780518at2"/>
<dbReference type="GO" id="GO:0016705">
    <property type="term" value="F:oxidoreductase activity, acting on paired donors, with incorporation or reduction of molecular oxygen"/>
    <property type="evidence" value="ECO:0007669"/>
    <property type="project" value="InterPro"/>
</dbReference>
<dbReference type="GO" id="GO:0005829">
    <property type="term" value="C:cytosol"/>
    <property type="evidence" value="ECO:0007669"/>
    <property type="project" value="TreeGrafter"/>
</dbReference>
<sequence>MEKLKNIKYSVLDLAVVRKGDSLNETFQNTLECAKITEDLGYTRYWLSEHHNMENVASSATSILIGYVAGGTSTIRVGSGGIMLPNHTALNIAEQFGTLDALYPNRIDLGLGRAPGTDQLTASILRRGEGFHQYNFELEIKELQRYLSAENCTNKVRAIPGEGANVDLYILGSSTESAYLAANLGLPYAFAGHFAPQQFYEAIKIYKKHFQPSKYLSKPYTMACVNVIAAYSDQEAHYLSMTMYQSFLNIITDRRQPVVSPEETDLQNCTDHQKYILKGMTALSFIGSRSTLHAALIDFVNETGIDEIIVNSNIYDQKAKRKSYQIISELFK</sequence>
<dbReference type="InterPro" id="IPR011251">
    <property type="entry name" value="Luciferase-like_dom"/>
</dbReference>
<dbReference type="RefSeq" id="WP_121934188.1">
    <property type="nucleotide sequence ID" value="NZ_RDOJ01000005.1"/>
</dbReference>
<gene>
    <name evidence="4" type="ORF">EAH69_05560</name>
</gene>
<dbReference type="InterPro" id="IPR050766">
    <property type="entry name" value="Bact_Lucif_Oxidored"/>
</dbReference>
<comment type="caution">
    <text evidence="4">The sequence shown here is derived from an EMBL/GenBank/DDBJ whole genome shotgun (WGS) entry which is preliminary data.</text>
</comment>
<evidence type="ECO:0000256" key="1">
    <source>
        <dbReference type="ARBA" id="ARBA00007789"/>
    </source>
</evidence>
<dbReference type="NCBIfam" id="TIGR03558">
    <property type="entry name" value="oxido_grp_1"/>
    <property type="match status" value="1"/>
</dbReference>
<dbReference type="Proteomes" id="UP000275348">
    <property type="component" value="Unassembled WGS sequence"/>
</dbReference>
<dbReference type="SUPFAM" id="SSF51679">
    <property type="entry name" value="Bacterial luciferase-like"/>
    <property type="match status" value="1"/>
</dbReference>
<dbReference type="PANTHER" id="PTHR30137">
    <property type="entry name" value="LUCIFERASE-LIKE MONOOXYGENASE"/>
    <property type="match status" value="1"/>
</dbReference>
<dbReference type="PANTHER" id="PTHR30137:SF6">
    <property type="entry name" value="LUCIFERASE-LIKE MONOOXYGENASE"/>
    <property type="match status" value="1"/>
</dbReference>
<evidence type="ECO:0000313" key="4">
    <source>
        <dbReference type="EMBL" id="RLZ11507.1"/>
    </source>
</evidence>
<dbReference type="FunFam" id="3.20.20.30:FF:000002">
    <property type="entry name" value="LLM class flavin-dependent oxidoreductase"/>
    <property type="match status" value="1"/>
</dbReference>
<dbReference type="InterPro" id="IPR019949">
    <property type="entry name" value="CmoO-like"/>
</dbReference>
<dbReference type="EMBL" id="RDOJ01000005">
    <property type="protein sequence ID" value="RLZ11507.1"/>
    <property type="molecule type" value="Genomic_DNA"/>
</dbReference>
<dbReference type="CDD" id="cd00347">
    <property type="entry name" value="Flavin_utilizing_monoxygenases"/>
    <property type="match status" value="1"/>
</dbReference>
<dbReference type="InterPro" id="IPR036661">
    <property type="entry name" value="Luciferase-like_sf"/>
</dbReference>
<reference evidence="4 5" key="1">
    <citation type="submission" date="2018-10" db="EMBL/GenBank/DDBJ databases">
        <authorList>
            <person name="Chen X."/>
        </authorList>
    </citation>
    <scope>NUCLEOTIDE SEQUENCE [LARGE SCALE GENOMIC DNA]</scope>
    <source>
        <strain evidence="4 5">YIM 102668</strain>
    </source>
</reference>
<comment type="similarity">
    <text evidence="1">To bacterial alkanal monooxygenase alpha and beta chains.</text>
</comment>
<dbReference type="AlphaFoldDB" id="A0A3L9MEK2"/>